<dbReference type="Proteomes" id="UP000266441">
    <property type="component" value="Unassembled WGS sequence"/>
</dbReference>
<keyword evidence="7" id="KW-0521">NADP</keyword>
<dbReference type="PRINTS" id="PR00369">
    <property type="entry name" value="FLAVODOXIN"/>
</dbReference>
<dbReference type="EC" id="1.8.1.2" evidence="3"/>
<dbReference type="InterPro" id="IPR017927">
    <property type="entry name" value="FAD-bd_FR_type"/>
</dbReference>
<dbReference type="Pfam" id="PF00175">
    <property type="entry name" value="NAD_binding_1"/>
    <property type="match status" value="1"/>
</dbReference>
<keyword evidence="9" id="KW-0198">Cysteine biosynthesis</keyword>
<evidence type="ECO:0000256" key="5">
    <source>
        <dbReference type="ARBA" id="ARBA00022643"/>
    </source>
</evidence>
<evidence type="ECO:0000256" key="8">
    <source>
        <dbReference type="ARBA" id="ARBA00023002"/>
    </source>
</evidence>
<evidence type="ECO:0000313" key="14">
    <source>
        <dbReference type="Proteomes" id="UP000266441"/>
    </source>
</evidence>
<dbReference type="GO" id="GO:0050660">
    <property type="term" value="F:flavin adenine dinucleotide binding"/>
    <property type="evidence" value="ECO:0007669"/>
    <property type="project" value="TreeGrafter"/>
</dbReference>
<dbReference type="GO" id="GO:0005829">
    <property type="term" value="C:cytosol"/>
    <property type="evidence" value="ECO:0007669"/>
    <property type="project" value="TreeGrafter"/>
</dbReference>
<dbReference type="PANTHER" id="PTHR19384">
    <property type="entry name" value="NITRIC OXIDE SYNTHASE-RELATED"/>
    <property type="match status" value="1"/>
</dbReference>
<proteinExistence type="predicted"/>
<dbReference type="InterPro" id="IPR008254">
    <property type="entry name" value="Flavodoxin/NO_synth"/>
</dbReference>
<dbReference type="SUPFAM" id="SSF52218">
    <property type="entry name" value="Flavoproteins"/>
    <property type="match status" value="1"/>
</dbReference>
<comment type="catalytic activity">
    <reaction evidence="10">
        <text>hydrogen sulfide + 3 NADP(+) + 3 H2O = sulfite + 3 NADPH + 4 H(+)</text>
        <dbReference type="Rhea" id="RHEA:13801"/>
        <dbReference type="ChEBI" id="CHEBI:15377"/>
        <dbReference type="ChEBI" id="CHEBI:15378"/>
        <dbReference type="ChEBI" id="CHEBI:17359"/>
        <dbReference type="ChEBI" id="CHEBI:29919"/>
        <dbReference type="ChEBI" id="CHEBI:57783"/>
        <dbReference type="ChEBI" id="CHEBI:58349"/>
        <dbReference type="EC" id="1.8.1.2"/>
    </reaction>
</comment>
<comment type="cofactor">
    <cofactor evidence="2">
        <name>FAD</name>
        <dbReference type="ChEBI" id="CHEBI:57692"/>
    </cofactor>
</comment>
<dbReference type="InterPro" id="IPR029039">
    <property type="entry name" value="Flavoprotein-like_sf"/>
</dbReference>
<dbReference type="Gene3D" id="1.20.990.10">
    <property type="entry name" value="NADPH-cytochrome p450 Reductase, Chain A, domain 3"/>
    <property type="match status" value="1"/>
</dbReference>
<keyword evidence="4" id="KW-0285">Flavoprotein</keyword>
<evidence type="ECO:0000256" key="2">
    <source>
        <dbReference type="ARBA" id="ARBA00001974"/>
    </source>
</evidence>
<evidence type="ECO:0000256" key="7">
    <source>
        <dbReference type="ARBA" id="ARBA00022857"/>
    </source>
</evidence>
<evidence type="ECO:0000259" key="11">
    <source>
        <dbReference type="PROSITE" id="PS50902"/>
    </source>
</evidence>
<dbReference type="Gene3D" id="2.40.30.10">
    <property type="entry name" value="Translation factors"/>
    <property type="match status" value="1"/>
</dbReference>
<dbReference type="PANTHER" id="PTHR19384:SF128">
    <property type="entry name" value="NADPH OXIDOREDUCTASE A"/>
    <property type="match status" value="1"/>
</dbReference>
<dbReference type="Pfam" id="PF00258">
    <property type="entry name" value="Flavodoxin_1"/>
    <property type="match status" value="1"/>
</dbReference>
<dbReference type="InterPro" id="IPR001433">
    <property type="entry name" value="OxRdtase_FAD/NAD-bd"/>
</dbReference>
<gene>
    <name evidence="13" type="ORF">D1164_12500</name>
</gene>
<reference evidence="13 14" key="1">
    <citation type="journal article" date="2015" name="Int. J. Syst. Evol. Microbiol.">
        <title>Mariniphaga sediminis sp. nov., isolated from coastal sediment.</title>
        <authorList>
            <person name="Wang F.Q."/>
            <person name="Shen Q.Y."/>
            <person name="Chen G.J."/>
            <person name="Du Z.J."/>
        </authorList>
    </citation>
    <scope>NUCLEOTIDE SEQUENCE [LARGE SCALE GENOMIC DNA]</scope>
    <source>
        <strain evidence="13 14">SY21</strain>
    </source>
</reference>
<feature type="domain" description="Flavodoxin-like" evidence="11">
    <location>
        <begin position="24"/>
        <end position="162"/>
    </location>
</feature>
<keyword evidence="6" id="KW-0274">FAD</keyword>
<dbReference type="InterPro" id="IPR001094">
    <property type="entry name" value="Flavdoxin-like"/>
</dbReference>
<keyword evidence="5" id="KW-0288">FMN</keyword>
<dbReference type="Gene3D" id="3.40.50.80">
    <property type="entry name" value="Nucleotide-binding domain of ferredoxin-NADP reductase (FNR) module"/>
    <property type="match status" value="1"/>
</dbReference>
<keyword evidence="9" id="KW-0028">Amino-acid biosynthesis</keyword>
<dbReference type="RefSeq" id="WP_119350323.1">
    <property type="nucleotide sequence ID" value="NZ_QWET01000008.1"/>
</dbReference>
<sequence>METTTQAVPVNQEKNNLKTSHKTLYVVYGSRTGNSKAAATLAWEYAGYLGMESELLDMKTFPFERMEEIKNLLIAVSTHGEGDPPAVVEDFYRFMHSEEAPLLEGVKFSILALGDSSYNDFCKTGWDFRERLLELGAQEVSPLVECDIDYEENAKSWVAESVTTFERILPKKKSVDKAEFAFELNKRELDQNNAFYAKVLEKKLLTSEDYEKRTLHLTLSMENFGPSFFPGDSFGIYTSNSRFMVDKLLKALQFDGTHAVLTEGTPRLLKEALVHDYEITMVTPVVLKKYAEITGIKELSDLLTREKWVNNFCENHDVLDLVTLFPGEISPEAFLSCLRKLGARLYSVASSPLVFPNELHLTASMIEYPLNDRQHRGVCSTYIEDRVEEGDSVPVFHEPNEKFRLPEDDSLPIIMIGAGTGIAPFRGFLQEREHRGATGKNWLVFGDRHSKSDFLYGKEMTYYQDSGLLSKLDLAFSRDTKPKKYVQHCLLENRSEFFRWIDQLNAVVYLCGNKRTMGKDAKETIRNIVAEEGRLTEEQADDYIQEMIKNKKLLTDLY</sequence>
<dbReference type="GO" id="GO:0019344">
    <property type="term" value="P:cysteine biosynthetic process"/>
    <property type="evidence" value="ECO:0007669"/>
    <property type="project" value="UniProtKB-KW"/>
</dbReference>
<feature type="domain" description="FAD-binding FR-type" evidence="12">
    <location>
        <begin position="192"/>
        <end position="406"/>
    </location>
</feature>
<dbReference type="GO" id="GO:0010181">
    <property type="term" value="F:FMN binding"/>
    <property type="evidence" value="ECO:0007669"/>
    <property type="project" value="InterPro"/>
</dbReference>
<dbReference type="AlphaFoldDB" id="A0A399D0Z0"/>
<evidence type="ECO:0000256" key="10">
    <source>
        <dbReference type="ARBA" id="ARBA00052219"/>
    </source>
</evidence>
<dbReference type="PROSITE" id="PS50902">
    <property type="entry name" value="FLAVODOXIN_LIKE"/>
    <property type="match status" value="1"/>
</dbReference>
<dbReference type="EMBL" id="QWET01000008">
    <property type="protein sequence ID" value="RIH64858.1"/>
    <property type="molecule type" value="Genomic_DNA"/>
</dbReference>
<protein>
    <recommendedName>
        <fullName evidence="3">assimilatory sulfite reductase (NADPH)</fullName>
        <ecNumber evidence="3">1.8.1.2</ecNumber>
    </recommendedName>
</protein>
<dbReference type="InterPro" id="IPR001709">
    <property type="entry name" value="Flavoprot_Pyr_Nucl_cyt_Rdtase"/>
</dbReference>
<evidence type="ECO:0000313" key="13">
    <source>
        <dbReference type="EMBL" id="RIH64858.1"/>
    </source>
</evidence>
<dbReference type="SUPFAM" id="SSF52343">
    <property type="entry name" value="Ferredoxin reductase-like, C-terminal NADP-linked domain"/>
    <property type="match status" value="1"/>
</dbReference>
<evidence type="ECO:0000256" key="4">
    <source>
        <dbReference type="ARBA" id="ARBA00022630"/>
    </source>
</evidence>
<evidence type="ECO:0000256" key="9">
    <source>
        <dbReference type="ARBA" id="ARBA00023192"/>
    </source>
</evidence>
<evidence type="ECO:0000259" key="12">
    <source>
        <dbReference type="PROSITE" id="PS51384"/>
    </source>
</evidence>
<dbReference type="Gene3D" id="3.40.50.360">
    <property type="match status" value="1"/>
</dbReference>
<dbReference type="GO" id="GO:0004783">
    <property type="term" value="F:sulfite reductase (NADPH) activity"/>
    <property type="evidence" value="ECO:0007669"/>
    <property type="project" value="UniProtKB-EC"/>
</dbReference>
<dbReference type="InterPro" id="IPR039261">
    <property type="entry name" value="FNR_nucleotide-bd"/>
</dbReference>
<keyword evidence="8" id="KW-0560">Oxidoreductase</keyword>
<organism evidence="13 14">
    <name type="scientific">Mariniphaga sediminis</name>
    <dbReference type="NCBI Taxonomy" id="1628158"/>
    <lineage>
        <taxon>Bacteria</taxon>
        <taxon>Pseudomonadati</taxon>
        <taxon>Bacteroidota</taxon>
        <taxon>Bacteroidia</taxon>
        <taxon>Marinilabiliales</taxon>
        <taxon>Prolixibacteraceae</taxon>
        <taxon>Mariniphaga</taxon>
    </lineage>
</organism>
<accession>A0A399D0Z0</accession>
<evidence type="ECO:0000256" key="1">
    <source>
        <dbReference type="ARBA" id="ARBA00001917"/>
    </source>
</evidence>
<comment type="cofactor">
    <cofactor evidence="1">
        <name>FMN</name>
        <dbReference type="ChEBI" id="CHEBI:58210"/>
    </cofactor>
</comment>
<dbReference type="Pfam" id="PF00667">
    <property type="entry name" value="FAD_binding_1"/>
    <property type="match status" value="1"/>
</dbReference>
<dbReference type="InterPro" id="IPR003097">
    <property type="entry name" value="CysJ-like_FAD-binding"/>
</dbReference>
<dbReference type="PRINTS" id="PR00371">
    <property type="entry name" value="FPNCR"/>
</dbReference>
<dbReference type="FunFam" id="3.40.50.80:FF:000001">
    <property type="entry name" value="NADPH--cytochrome P450 reductase 1"/>
    <property type="match status" value="1"/>
</dbReference>
<dbReference type="InterPro" id="IPR023173">
    <property type="entry name" value="NADPH_Cyt_P450_Rdtase_alpha"/>
</dbReference>
<dbReference type="PROSITE" id="PS51384">
    <property type="entry name" value="FAD_FR"/>
    <property type="match status" value="1"/>
</dbReference>
<dbReference type="OrthoDB" id="9789468at2"/>
<dbReference type="SUPFAM" id="SSF63380">
    <property type="entry name" value="Riboflavin synthase domain-like"/>
    <property type="match status" value="1"/>
</dbReference>
<evidence type="ECO:0000256" key="3">
    <source>
        <dbReference type="ARBA" id="ARBA00012604"/>
    </source>
</evidence>
<name>A0A399D0Z0_9BACT</name>
<keyword evidence="14" id="KW-1185">Reference proteome</keyword>
<dbReference type="InterPro" id="IPR017938">
    <property type="entry name" value="Riboflavin_synthase-like_b-brl"/>
</dbReference>
<comment type="caution">
    <text evidence="13">The sequence shown here is derived from an EMBL/GenBank/DDBJ whole genome shotgun (WGS) entry which is preliminary data.</text>
</comment>
<evidence type="ECO:0000256" key="6">
    <source>
        <dbReference type="ARBA" id="ARBA00022827"/>
    </source>
</evidence>